<keyword evidence="3" id="KW-1185">Reference proteome</keyword>
<feature type="compositionally biased region" description="Basic and acidic residues" evidence="1">
    <location>
        <begin position="78"/>
        <end position="92"/>
    </location>
</feature>
<protein>
    <submittedName>
        <fullName evidence="2">Uncharacterized protein</fullName>
    </submittedName>
</protein>
<evidence type="ECO:0000313" key="3">
    <source>
        <dbReference type="Proteomes" id="UP000886595"/>
    </source>
</evidence>
<dbReference type="OrthoDB" id="442921at2759"/>
<accession>A0A8X8B5U5</accession>
<organism evidence="2 3">
    <name type="scientific">Brassica carinata</name>
    <name type="common">Ethiopian mustard</name>
    <name type="synonym">Abyssinian cabbage</name>
    <dbReference type="NCBI Taxonomy" id="52824"/>
    <lineage>
        <taxon>Eukaryota</taxon>
        <taxon>Viridiplantae</taxon>
        <taxon>Streptophyta</taxon>
        <taxon>Embryophyta</taxon>
        <taxon>Tracheophyta</taxon>
        <taxon>Spermatophyta</taxon>
        <taxon>Magnoliopsida</taxon>
        <taxon>eudicotyledons</taxon>
        <taxon>Gunneridae</taxon>
        <taxon>Pentapetalae</taxon>
        <taxon>rosids</taxon>
        <taxon>malvids</taxon>
        <taxon>Brassicales</taxon>
        <taxon>Brassicaceae</taxon>
        <taxon>Brassiceae</taxon>
        <taxon>Brassica</taxon>
    </lineage>
</organism>
<evidence type="ECO:0000313" key="2">
    <source>
        <dbReference type="EMBL" id="KAG2322422.1"/>
    </source>
</evidence>
<sequence>MEMSSSSHCLGSFFKSGFDAYWDSISSRRESGIESSDGGGRLPNFKSDAIKRLGCGVDKKLCVEVSHRNFLSLQPVFDRQESESRQGSEKSTAKTLKPYPFKLPPRQTPAQLLMEDDDIIETVMEQASRAGPNDVA</sequence>
<gene>
    <name evidence="2" type="ORF">Bca52824_015635</name>
</gene>
<comment type="caution">
    <text evidence="2">The sequence shown here is derived from an EMBL/GenBank/DDBJ whole genome shotgun (WGS) entry which is preliminary data.</text>
</comment>
<dbReference type="EMBL" id="JAAMPC010000003">
    <property type="protein sequence ID" value="KAG2322422.1"/>
    <property type="molecule type" value="Genomic_DNA"/>
</dbReference>
<evidence type="ECO:0000256" key="1">
    <source>
        <dbReference type="SAM" id="MobiDB-lite"/>
    </source>
</evidence>
<proteinExistence type="predicted"/>
<reference evidence="2 3" key="1">
    <citation type="submission" date="2020-02" db="EMBL/GenBank/DDBJ databases">
        <authorList>
            <person name="Ma Q."/>
            <person name="Huang Y."/>
            <person name="Song X."/>
            <person name="Pei D."/>
        </authorList>
    </citation>
    <scope>NUCLEOTIDE SEQUENCE [LARGE SCALE GENOMIC DNA]</scope>
    <source>
        <strain evidence="2">Sxm20200214</strain>
        <tissue evidence="2">Leaf</tissue>
    </source>
</reference>
<dbReference type="Proteomes" id="UP000886595">
    <property type="component" value="Unassembled WGS sequence"/>
</dbReference>
<name>A0A8X8B5U5_BRACI</name>
<dbReference type="AlphaFoldDB" id="A0A8X8B5U5"/>
<feature type="region of interest" description="Disordered" evidence="1">
    <location>
        <begin position="77"/>
        <end position="110"/>
    </location>
</feature>